<gene>
    <name evidence="1" type="ORF">TRM7557_01268</name>
</gene>
<keyword evidence="2" id="KW-1185">Reference proteome</keyword>
<evidence type="ECO:0000313" key="1">
    <source>
        <dbReference type="EMBL" id="CUH77218.1"/>
    </source>
</evidence>
<dbReference type="RefSeq" id="WP_058289374.1">
    <property type="nucleotide sequence ID" value="NZ_CYSD01000018.1"/>
</dbReference>
<reference evidence="1 2" key="1">
    <citation type="submission" date="2015-09" db="EMBL/GenBank/DDBJ databases">
        <authorList>
            <consortium name="Swine Surveillance"/>
        </authorList>
    </citation>
    <scope>NUCLEOTIDE SEQUENCE [LARGE SCALE GENOMIC DNA]</scope>
    <source>
        <strain evidence="1 2">CECT 7557</strain>
    </source>
</reference>
<organism evidence="1 2">
    <name type="scientific">Tritonibacter multivorans</name>
    <dbReference type="NCBI Taxonomy" id="928856"/>
    <lineage>
        <taxon>Bacteria</taxon>
        <taxon>Pseudomonadati</taxon>
        <taxon>Pseudomonadota</taxon>
        <taxon>Alphaproteobacteria</taxon>
        <taxon>Rhodobacterales</taxon>
        <taxon>Paracoccaceae</taxon>
        <taxon>Tritonibacter</taxon>
    </lineage>
</organism>
<evidence type="ECO:0000313" key="2">
    <source>
        <dbReference type="Proteomes" id="UP000052022"/>
    </source>
</evidence>
<sequence length="73" mass="8422">MSKVAFARIRFPEPPNLTQLEVECRLKLFLERWRDKRGRSAGSFSSENKIRLKIEMRATQKVAPAISLRAGFS</sequence>
<protein>
    <submittedName>
        <fullName evidence="1">Uncharacterized protein</fullName>
    </submittedName>
</protein>
<proteinExistence type="predicted"/>
<accession>A0A0P1GPM6</accession>
<dbReference type="Proteomes" id="UP000052022">
    <property type="component" value="Unassembled WGS sequence"/>
</dbReference>
<dbReference type="EMBL" id="CYSD01000018">
    <property type="protein sequence ID" value="CUH77218.1"/>
    <property type="molecule type" value="Genomic_DNA"/>
</dbReference>
<dbReference type="AlphaFoldDB" id="A0A0P1GPM6"/>
<name>A0A0P1GPM6_9RHOB</name>